<dbReference type="GO" id="GO:0072557">
    <property type="term" value="C:IPAF inflammasome complex"/>
    <property type="evidence" value="ECO:0007669"/>
    <property type="project" value="TreeGrafter"/>
</dbReference>
<dbReference type="STRING" id="38654.A0A3Q0HLP1"/>
<dbReference type="GO" id="GO:0050727">
    <property type="term" value="P:regulation of inflammatory response"/>
    <property type="evidence" value="ECO:0007669"/>
    <property type="project" value="TreeGrafter"/>
</dbReference>
<evidence type="ECO:0000256" key="1">
    <source>
        <dbReference type="ARBA" id="ARBA00010134"/>
    </source>
</evidence>
<dbReference type="AlphaFoldDB" id="A0A3Q0HLP1"/>
<evidence type="ECO:0000256" key="2">
    <source>
        <dbReference type="ARBA" id="ARBA00022670"/>
    </source>
</evidence>
<dbReference type="Gene3D" id="3.40.50.1460">
    <property type="match status" value="1"/>
</dbReference>
<keyword evidence="5" id="KW-0865">Zymogen</keyword>
<dbReference type="InterPro" id="IPR011600">
    <property type="entry name" value="Pept_C14_caspase"/>
</dbReference>
<dbReference type="RefSeq" id="XP_025071465.1">
    <property type="nucleotide sequence ID" value="XM_025215680.1"/>
</dbReference>
<evidence type="ECO:0000259" key="8">
    <source>
        <dbReference type="PROSITE" id="PS50207"/>
    </source>
</evidence>
<dbReference type="InterPro" id="IPR033139">
    <property type="entry name" value="Caspase_cys_AS"/>
</dbReference>
<dbReference type="CDD" id="cd00032">
    <property type="entry name" value="CASc"/>
    <property type="match status" value="1"/>
</dbReference>
<dbReference type="Gene3D" id="1.10.533.10">
    <property type="entry name" value="Death Domain, Fas"/>
    <property type="match status" value="1"/>
</dbReference>
<keyword evidence="3" id="KW-0378">Hydrolase</keyword>
<dbReference type="FunFam" id="3.40.50.1460:FF:000007">
    <property type="entry name" value="Caspase-1"/>
    <property type="match status" value="1"/>
</dbReference>
<dbReference type="SMART" id="SM00115">
    <property type="entry name" value="CASc"/>
    <property type="match status" value="1"/>
</dbReference>
<dbReference type="InterPro" id="IPR011029">
    <property type="entry name" value="DEATH-like_dom_sf"/>
</dbReference>
<dbReference type="Proteomes" id="UP000189705">
    <property type="component" value="Unplaced"/>
</dbReference>
<dbReference type="PROSITE" id="PS01121">
    <property type="entry name" value="CASPASE_HIS"/>
    <property type="match status" value="1"/>
</dbReference>
<reference evidence="12" key="1">
    <citation type="submission" date="2025-08" db="UniProtKB">
        <authorList>
            <consortium name="RefSeq"/>
        </authorList>
    </citation>
    <scope>IDENTIFICATION</scope>
</reference>
<evidence type="ECO:0000256" key="5">
    <source>
        <dbReference type="ARBA" id="ARBA00023145"/>
    </source>
</evidence>
<proteinExistence type="inferred from homology"/>
<feature type="active site" evidence="6">
    <location>
        <position position="294"/>
    </location>
</feature>
<dbReference type="GO" id="GO:0042981">
    <property type="term" value="P:regulation of apoptotic process"/>
    <property type="evidence" value="ECO:0007669"/>
    <property type="project" value="InterPro"/>
</dbReference>
<keyword evidence="4" id="KW-0788">Thiol protease</keyword>
<evidence type="ECO:0000313" key="12">
    <source>
        <dbReference type="RefSeq" id="XP_025071465.1"/>
    </source>
</evidence>
<keyword evidence="2" id="KW-0645">Protease</keyword>
<dbReference type="PROSITE" id="PS01122">
    <property type="entry name" value="CASPASE_CYS"/>
    <property type="match status" value="1"/>
</dbReference>
<sequence length="414" mass="46899">MPGGLGHGMRRHQVVTVTAPTDKKLKEVRTMFVERVSDGVIAPVLDDLQDKRVLNQDEAENVRAERRRAEQARYLIDVVMRKGLKASTIFIQCLHDRDPLLATELGLDASSGVQATVPLMTPSPTAQTSAAQAQPVQSEEWIQKCPLAEVQRIKKSEGNEIYDIFDPKTRTRLALIICNIEFRYLKRRDGAEMDVENMEKLLKELGYKVEVKWNLTSQDMAETLKQFAAQDEHQTSDSTFLVLMSHGVKAGLCGTDSKDESTDVLLNDSIFSAFNNKNCKALMQKPKVIIIQACRGKNEGRVFVSDSAGSPSDDTSITVLSPEEYEDDSVEQVHLESDFIGFYSTTPDTVAWRDKKTGSIFIKRLTEYLRKHAWNCPLEEIFRKVQNSFDDFPQQMPTKERTTLKKKFYLFPGH</sequence>
<dbReference type="InterPro" id="IPR002138">
    <property type="entry name" value="Pept_C14_p10"/>
</dbReference>
<evidence type="ECO:0000256" key="3">
    <source>
        <dbReference type="ARBA" id="ARBA00022801"/>
    </source>
</evidence>
<dbReference type="PRINTS" id="PR00376">
    <property type="entry name" value="IL1BCENZYME"/>
</dbReference>
<keyword evidence="11" id="KW-1185">Reference proteome</keyword>
<dbReference type="GO" id="GO:0004197">
    <property type="term" value="F:cysteine-type endopeptidase activity"/>
    <property type="evidence" value="ECO:0007669"/>
    <property type="project" value="InterPro"/>
</dbReference>
<dbReference type="SMART" id="SM00114">
    <property type="entry name" value="CARD"/>
    <property type="match status" value="1"/>
</dbReference>
<accession>A0A3Q0HLP1</accession>
<feature type="domain" description="CARD" evidence="10">
    <location>
        <begin position="17"/>
        <end position="109"/>
    </location>
</feature>
<dbReference type="InterPro" id="IPR002398">
    <property type="entry name" value="Pept_C14"/>
</dbReference>
<protein>
    <submittedName>
        <fullName evidence="12">Caspase-1-like isoform X1</fullName>
    </submittedName>
</protein>
<evidence type="ECO:0000259" key="9">
    <source>
        <dbReference type="PROSITE" id="PS50208"/>
    </source>
</evidence>
<dbReference type="GO" id="GO:0072559">
    <property type="term" value="C:NLRP3 inflammasome complex"/>
    <property type="evidence" value="ECO:0007669"/>
    <property type="project" value="TreeGrafter"/>
</dbReference>
<dbReference type="InterPro" id="IPR001309">
    <property type="entry name" value="Pept_C14_p20"/>
</dbReference>
<feature type="domain" description="Caspase family p20" evidence="9">
    <location>
        <begin position="170"/>
        <end position="298"/>
    </location>
</feature>
<gene>
    <name evidence="12" type="primary">LOC102373345</name>
</gene>
<dbReference type="Pfam" id="PF00619">
    <property type="entry name" value="CARD"/>
    <property type="match status" value="1"/>
</dbReference>
<dbReference type="GO" id="GO:0097169">
    <property type="term" value="C:AIM2 inflammasome complex"/>
    <property type="evidence" value="ECO:0007669"/>
    <property type="project" value="TreeGrafter"/>
</dbReference>
<dbReference type="SUPFAM" id="SSF47986">
    <property type="entry name" value="DEATH domain"/>
    <property type="match status" value="1"/>
</dbReference>
<dbReference type="InParanoid" id="A0A3Q0HLP1"/>
<feature type="active site" evidence="6">
    <location>
        <position position="246"/>
    </location>
</feature>
<dbReference type="PANTHER" id="PTHR47901:SF3">
    <property type="entry name" value="CASPASE-1"/>
    <property type="match status" value="1"/>
</dbReference>
<dbReference type="PROSITE" id="PS50209">
    <property type="entry name" value="CARD"/>
    <property type="match status" value="1"/>
</dbReference>
<comment type="similarity">
    <text evidence="1 7">Belongs to the peptidase C14A family.</text>
</comment>
<dbReference type="InterPro" id="IPR029030">
    <property type="entry name" value="Caspase-like_dom_sf"/>
</dbReference>
<dbReference type="GeneID" id="102373345"/>
<evidence type="ECO:0000313" key="11">
    <source>
        <dbReference type="Proteomes" id="UP000189705"/>
    </source>
</evidence>
<evidence type="ECO:0000256" key="7">
    <source>
        <dbReference type="RuleBase" id="RU003971"/>
    </source>
</evidence>
<dbReference type="Pfam" id="PF00656">
    <property type="entry name" value="Peptidase_C14"/>
    <property type="match status" value="1"/>
</dbReference>
<dbReference type="GO" id="GO:0006508">
    <property type="term" value="P:proteolysis"/>
    <property type="evidence" value="ECO:0007669"/>
    <property type="project" value="UniProtKB-KW"/>
</dbReference>
<feature type="domain" description="Caspase family p10" evidence="8">
    <location>
        <begin position="329"/>
        <end position="412"/>
    </location>
</feature>
<dbReference type="PIRSF" id="PIRSF038001">
    <property type="entry name" value="Caspase_ICE"/>
    <property type="match status" value="1"/>
</dbReference>
<dbReference type="PROSITE" id="PS50208">
    <property type="entry name" value="CASPASE_P20"/>
    <property type="match status" value="1"/>
</dbReference>
<dbReference type="InterPro" id="IPR015917">
    <property type="entry name" value="Pept_C14A"/>
</dbReference>
<evidence type="ECO:0000256" key="4">
    <source>
        <dbReference type="ARBA" id="ARBA00022807"/>
    </source>
</evidence>
<dbReference type="SUPFAM" id="SSF52129">
    <property type="entry name" value="Caspase-like"/>
    <property type="match status" value="1"/>
</dbReference>
<organism evidence="11 12">
    <name type="scientific">Alligator sinensis</name>
    <name type="common">Chinese alligator</name>
    <dbReference type="NCBI Taxonomy" id="38654"/>
    <lineage>
        <taxon>Eukaryota</taxon>
        <taxon>Metazoa</taxon>
        <taxon>Chordata</taxon>
        <taxon>Craniata</taxon>
        <taxon>Vertebrata</taxon>
        <taxon>Euteleostomi</taxon>
        <taxon>Archelosauria</taxon>
        <taxon>Archosauria</taxon>
        <taxon>Crocodylia</taxon>
        <taxon>Alligatoridae</taxon>
        <taxon>Alligatorinae</taxon>
        <taxon>Alligator</taxon>
    </lineage>
</organism>
<dbReference type="PANTHER" id="PTHR47901">
    <property type="entry name" value="CASPASE RECRUITMENT DOMAIN-CONTAINING PROTEIN 18"/>
    <property type="match status" value="1"/>
</dbReference>
<dbReference type="InterPro" id="IPR001315">
    <property type="entry name" value="CARD"/>
</dbReference>
<dbReference type="InterPro" id="IPR016129">
    <property type="entry name" value="Caspase_his_AS"/>
</dbReference>
<evidence type="ECO:0000256" key="6">
    <source>
        <dbReference type="PIRSR" id="PIRSR038001-1"/>
    </source>
</evidence>
<evidence type="ECO:0000259" key="10">
    <source>
        <dbReference type="PROSITE" id="PS50209"/>
    </source>
</evidence>
<dbReference type="PROSITE" id="PS50207">
    <property type="entry name" value="CASPASE_P10"/>
    <property type="match status" value="1"/>
</dbReference>
<name>A0A3Q0HLP1_ALLSI</name>